<evidence type="ECO:0000313" key="10">
    <source>
        <dbReference type="Proteomes" id="UP000655225"/>
    </source>
</evidence>
<dbReference type="SUPFAM" id="SSF52151">
    <property type="entry name" value="FabD/lysophospholipase-like"/>
    <property type="match status" value="1"/>
</dbReference>
<feature type="short sequence motif" description="GXSXG" evidence="6">
    <location>
        <begin position="54"/>
        <end position="58"/>
    </location>
</feature>
<evidence type="ECO:0000256" key="2">
    <source>
        <dbReference type="ARBA" id="ARBA00022801"/>
    </source>
</evidence>
<dbReference type="GO" id="GO:0004620">
    <property type="term" value="F:phospholipase activity"/>
    <property type="evidence" value="ECO:0007669"/>
    <property type="project" value="TreeGrafter"/>
</dbReference>
<dbReference type="FunFam" id="3.40.1090.10:FF:000005">
    <property type="entry name" value="Patatin"/>
    <property type="match status" value="1"/>
</dbReference>
<feature type="domain" description="PNPLA" evidence="8">
    <location>
        <begin position="12"/>
        <end position="218"/>
    </location>
</feature>
<dbReference type="PROSITE" id="PS51635">
    <property type="entry name" value="PNPLA"/>
    <property type="match status" value="1"/>
</dbReference>
<evidence type="ECO:0000256" key="4">
    <source>
        <dbReference type="ARBA" id="ARBA00022963"/>
    </source>
</evidence>
<feature type="active site" description="Nucleophile" evidence="6">
    <location>
        <position position="56"/>
    </location>
</feature>
<feature type="short sequence motif" description="DGA/G" evidence="6">
    <location>
        <begin position="205"/>
        <end position="207"/>
    </location>
</feature>
<evidence type="ECO:0000259" key="8">
    <source>
        <dbReference type="PROSITE" id="PS51635"/>
    </source>
</evidence>
<accession>A0A834ZJZ4</accession>
<dbReference type="OMA" id="HEENYNA"/>
<evidence type="ECO:0000256" key="1">
    <source>
        <dbReference type="ARBA" id="ARBA00010240"/>
    </source>
</evidence>
<dbReference type="Gene3D" id="3.40.1090.10">
    <property type="entry name" value="Cytosolic phospholipase A2 catalytic domain"/>
    <property type="match status" value="1"/>
</dbReference>
<keyword evidence="4 6" id="KW-0442">Lipid degradation</keyword>
<keyword evidence="2 6" id="KW-0378">Hydrolase</keyword>
<evidence type="ECO:0000256" key="7">
    <source>
        <dbReference type="RuleBase" id="RU361262"/>
    </source>
</evidence>
<proteinExistence type="inferred from homology"/>
<evidence type="ECO:0000313" key="9">
    <source>
        <dbReference type="EMBL" id="KAF8405081.1"/>
    </source>
</evidence>
<dbReference type="EMBL" id="JABCRI010000006">
    <property type="protein sequence ID" value="KAF8405081.1"/>
    <property type="molecule type" value="Genomic_DNA"/>
</dbReference>
<name>A0A834ZJZ4_TETSI</name>
<keyword evidence="3" id="KW-0611">Plant defense</keyword>
<dbReference type="EC" id="3.1.1.-" evidence="7"/>
<feature type="active site" description="Proton acceptor" evidence="6">
    <location>
        <position position="205"/>
    </location>
</feature>
<dbReference type="PANTHER" id="PTHR32176">
    <property type="entry name" value="XYLOSE ISOMERASE"/>
    <property type="match status" value="1"/>
</dbReference>
<dbReference type="InterPro" id="IPR016035">
    <property type="entry name" value="Acyl_Trfase/lysoPLipase"/>
</dbReference>
<dbReference type="AlphaFoldDB" id="A0A834ZJZ4"/>
<sequence>MATTQGRMVTVLSIDGGGIRGIIPGTILASLESKLQDLDGEDARLADYFDIIAGTSTGGLVTTMLTAPNKKNRPLYAAKDINDFYLEHCPKIFPQKSGLWSSITGVFSPFTGPKYNGKYLRSLVQGILGDTTLQQTLTNVIIPAFDIKLLQPTIFTTNDAKVNVSKNARLSDICISTSAAPTFLPAHSFETKYADGSTRSFDLIDGGVAANNPTLLALSHVSKEVLIHDSDFPPIRPMDCTRFLVISIGTGAAKHAAKYSAAAASKWGLLGWMYNNGATPLIDAFGDASSDVVDVHVSTLFQAFHAETNYLRIQDDTLTGDASSVDIATEKNLLNLVQVGKDLLKKRVSRANLETGRFEELDGEGTNEEALALFVKHLSHERKLRRKQA</sequence>
<protein>
    <recommendedName>
        <fullName evidence="7">Patatin</fullName>
        <ecNumber evidence="7">3.1.1.-</ecNumber>
    </recommendedName>
</protein>
<dbReference type="GO" id="GO:0016042">
    <property type="term" value="P:lipid catabolic process"/>
    <property type="evidence" value="ECO:0007669"/>
    <property type="project" value="UniProtKB-UniRule"/>
</dbReference>
<comment type="domain">
    <text evidence="7">The nitrogen atoms of the two glycine residues in the GGXR motif define the oxyanion hole, and stabilize the oxyanion that forms during the nucleophilic attack by the catalytic serine during substrate cleavage.</text>
</comment>
<evidence type="ECO:0000256" key="3">
    <source>
        <dbReference type="ARBA" id="ARBA00022821"/>
    </source>
</evidence>
<dbReference type="CDD" id="cd07214">
    <property type="entry name" value="Pat17_isozyme_like"/>
    <property type="match status" value="1"/>
</dbReference>
<comment type="function">
    <text evidence="7">Lipolytic acyl hydrolase (LAH).</text>
</comment>
<dbReference type="GO" id="GO:0047372">
    <property type="term" value="F:monoacylglycerol lipase activity"/>
    <property type="evidence" value="ECO:0007669"/>
    <property type="project" value="TreeGrafter"/>
</dbReference>
<dbReference type="OrthoDB" id="1658288at2759"/>
<dbReference type="Proteomes" id="UP000655225">
    <property type="component" value="Unassembled WGS sequence"/>
</dbReference>
<evidence type="ECO:0000256" key="5">
    <source>
        <dbReference type="ARBA" id="ARBA00023098"/>
    </source>
</evidence>
<feature type="short sequence motif" description="GXGXXG" evidence="6">
    <location>
        <begin position="16"/>
        <end position="21"/>
    </location>
</feature>
<dbReference type="Pfam" id="PF01734">
    <property type="entry name" value="Patatin"/>
    <property type="match status" value="1"/>
</dbReference>
<organism evidence="9 10">
    <name type="scientific">Tetracentron sinense</name>
    <name type="common">Spur-leaf</name>
    <dbReference type="NCBI Taxonomy" id="13715"/>
    <lineage>
        <taxon>Eukaryota</taxon>
        <taxon>Viridiplantae</taxon>
        <taxon>Streptophyta</taxon>
        <taxon>Embryophyta</taxon>
        <taxon>Tracheophyta</taxon>
        <taxon>Spermatophyta</taxon>
        <taxon>Magnoliopsida</taxon>
        <taxon>Trochodendrales</taxon>
        <taxon>Trochodendraceae</taxon>
        <taxon>Tetracentron</taxon>
    </lineage>
</organism>
<dbReference type="InterPro" id="IPR002641">
    <property type="entry name" value="PNPLA_dom"/>
</dbReference>
<comment type="caution">
    <text evidence="9">The sequence shown here is derived from an EMBL/GenBank/DDBJ whole genome shotgun (WGS) entry which is preliminary data.</text>
</comment>
<dbReference type="PANTHER" id="PTHR32176:SF99">
    <property type="entry name" value="PATATIN"/>
    <property type="match status" value="1"/>
</dbReference>
<gene>
    <name evidence="9" type="ORF">HHK36_009978</name>
</gene>
<dbReference type="GO" id="GO:0006952">
    <property type="term" value="P:defense response"/>
    <property type="evidence" value="ECO:0007669"/>
    <property type="project" value="UniProtKB-KW"/>
</dbReference>
<evidence type="ECO:0000256" key="6">
    <source>
        <dbReference type="PROSITE-ProRule" id="PRU01161"/>
    </source>
</evidence>
<comment type="similarity">
    <text evidence="1 7">Belongs to the patatin family.</text>
</comment>
<keyword evidence="5 6" id="KW-0443">Lipid metabolism</keyword>
<reference evidence="9 10" key="1">
    <citation type="submission" date="2020-04" db="EMBL/GenBank/DDBJ databases">
        <title>Plant Genome Project.</title>
        <authorList>
            <person name="Zhang R.-G."/>
        </authorList>
    </citation>
    <scope>NUCLEOTIDE SEQUENCE [LARGE SCALE GENOMIC DNA]</scope>
    <source>
        <strain evidence="9">YNK0</strain>
        <tissue evidence="9">Leaf</tissue>
    </source>
</reference>
<keyword evidence="10" id="KW-1185">Reference proteome</keyword>